<dbReference type="Proteomes" id="UP000748756">
    <property type="component" value="Unassembled WGS sequence"/>
</dbReference>
<reference evidence="2" key="1">
    <citation type="journal article" date="2020" name="Fungal Divers.">
        <title>Resolving the Mortierellaceae phylogeny through synthesis of multi-gene phylogenetics and phylogenomics.</title>
        <authorList>
            <person name="Vandepol N."/>
            <person name="Liber J."/>
            <person name="Desiro A."/>
            <person name="Na H."/>
            <person name="Kennedy M."/>
            <person name="Barry K."/>
            <person name="Grigoriev I.V."/>
            <person name="Miller A.N."/>
            <person name="O'Donnell K."/>
            <person name="Stajich J.E."/>
            <person name="Bonito G."/>
        </authorList>
    </citation>
    <scope>NUCLEOTIDE SEQUENCE</scope>
    <source>
        <strain evidence="2">NRRL 6426</strain>
    </source>
</reference>
<accession>A0A9P5S6T0</accession>
<sequence length="730" mass="83446">MHSRLSPLDLPHILDTIFAFLDPYSLRHNISLVNRQWLSLARLYLEPLSKLNEWSLAHLTDQSDLQQQFLDTLPNRTLLKIAQQSNSDRYQGEGLLKHLRTSMTRTTIQIRTLHLDAVPAGEPWIYMSLLPQLGLFIITIRITRALWTAHQGNNLNSHPLGIMLLHCPELRYFYISSTEEPSSIGHNTSTLNRALSLNPTAELGVLKLQEFEIANMYIQQTTLEAVIARSPNLKVLRLVGIYGPDNSTSTHVGVLTLRARIVQLIDEACPALQVFHYSIRWHRLARSDWTGFTSLTWDKGQPSGTFHPIHLTSPEGVIKQLNDMDLGNHAGIRDGSTLRTLSLFSTDLHRTIAPLIQPIVNNVTTLEIHPTARPPYSADVSLYFSHILHGFLCSSPLLLHLKAPLVRFHSAFLDLGGEENSDGNYQVLPSLPYYPPMLRWTSKQIWACRRLVTLQLYTFGEDKKDAEEDARILFGYISRICPLLRDLVIQQQHLCVRLEGGLCLLSRLHHLERLSIISSGNNSGFTKHDLVWMKKSPPSTWDLPRFREPKAVYKEYHRQLGQFVQRSLTTFVKVDPGRVQAMHRLYVKAKDPDQQLTVEDMDGVGSVEDLEAWRQFRQGYKLEGGPGHADGQMDENDASPTEKVDPSYCWPSLKYFAFYRYQVPVVKRRTQRHQEDLDALDQALWDEIKDIRPGVEIKCNRSLYYNAIYYIGPLGNPTHLASYGKPYVDF</sequence>
<dbReference type="InterPro" id="IPR001810">
    <property type="entry name" value="F-box_dom"/>
</dbReference>
<evidence type="ECO:0000313" key="2">
    <source>
        <dbReference type="EMBL" id="KAF9154755.1"/>
    </source>
</evidence>
<feature type="domain" description="F-box" evidence="1">
    <location>
        <begin position="8"/>
        <end position="42"/>
    </location>
</feature>
<proteinExistence type="predicted"/>
<name>A0A9P5S6T0_9FUNG</name>
<dbReference type="AlphaFoldDB" id="A0A9P5S6T0"/>
<evidence type="ECO:0000313" key="3">
    <source>
        <dbReference type="Proteomes" id="UP000748756"/>
    </source>
</evidence>
<evidence type="ECO:0000259" key="1">
    <source>
        <dbReference type="Pfam" id="PF00646"/>
    </source>
</evidence>
<dbReference type="EMBL" id="JAAAUQ010000099">
    <property type="protein sequence ID" value="KAF9154755.1"/>
    <property type="molecule type" value="Genomic_DNA"/>
</dbReference>
<organism evidence="2 3">
    <name type="scientific">Linnemannia schmuckeri</name>
    <dbReference type="NCBI Taxonomy" id="64567"/>
    <lineage>
        <taxon>Eukaryota</taxon>
        <taxon>Fungi</taxon>
        <taxon>Fungi incertae sedis</taxon>
        <taxon>Mucoromycota</taxon>
        <taxon>Mortierellomycotina</taxon>
        <taxon>Mortierellomycetes</taxon>
        <taxon>Mortierellales</taxon>
        <taxon>Mortierellaceae</taxon>
        <taxon>Linnemannia</taxon>
    </lineage>
</organism>
<dbReference type="Pfam" id="PF00646">
    <property type="entry name" value="F-box"/>
    <property type="match status" value="1"/>
</dbReference>
<protein>
    <recommendedName>
        <fullName evidence="1">F-box domain-containing protein</fullName>
    </recommendedName>
</protein>
<comment type="caution">
    <text evidence="2">The sequence shown here is derived from an EMBL/GenBank/DDBJ whole genome shotgun (WGS) entry which is preliminary data.</text>
</comment>
<keyword evidence="3" id="KW-1185">Reference proteome</keyword>
<dbReference type="OrthoDB" id="2382146at2759"/>
<gene>
    <name evidence="2" type="ORF">BG015_012080</name>
</gene>